<keyword evidence="1" id="KW-0472">Membrane</keyword>
<comment type="caution">
    <text evidence="2">The sequence shown here is derived from an EMBL/GenBank/DDBJ whole genome shotgun (WGS) entry which is preliminary data.</text>
</comment>
<keyword evidence="1" id="KW-1133">Transmembrane helix</keyword>
<evidence type="ECO:0000313" key="5">
    <source>
        <dbReference type="Proteomes" id="UP000628560"/>
    </source>
</evidence>
<evidence type="ECO:0000313" key="2">
    <source>
        <dbReference type="EMBL" id="MBF4178258.1"/>
    </source>
</evidence>
<dbReference type="AlphaFoldDB" id="A0ABD4KAY3"/>
<reference evidence="3 4" key="1">
    <citation type="submission" date="2019-08" db="EMBL/GenBank/DDBJ databases">
        <title>The draft genome of Lelliottia nimipressuralis strain CICC 24156.</title>
        <authorList>
            <person name="Wu W."/>
            <person name="Feng Y."/>
            <person name="Zong Z."/>
        </authorList>
    </citation>
    <scope>NUCLEOTIDE SEQUENCE [LARGE SCALE GENOMIC DNA]</scope>
    <source>
        <strain evidence="3 4">CICC 24156</strain>
    </source>
</reference>
<name>A0ABD4KAY3_9ENTR</name>
<protein>
    <submittedName>
        <fullName evidence="2">Uncharacterized protein</fullName>
    </submittedName>
</protein>
<dbReference type="GeneID" id="97602481"/>
<organism evidence="2 5">
    <name type="scientific">Lelliottia nimipressuralis</name>
    <dbReference type="NCBI Taxonomy" id="69220"/>
    <lineage>
        <taxon>Bacteria</taxon>
        <taxon>Pseudomonadati</taxon>
        <taxon>Pseudomonadota</taxon>
        <taxon>Gammaproteobacteria</taxon>
        <taxon>Enterobacterales</taxon>
        <taxon>Enterobacteriaceae</taxon>
        <taxon>Lelliottia</taxon>
    </lineage>
</organism>
<dbReference type="RefSeq" id="WP_100779531.1">
    <property type="nucleotide sequence ID" value="NZ_CBCYIZ010000020.1"/>
</dbReference>
<evidence type="ECO:0000313" key="4">
    <source>
        <dbReference type="Proteomes" id="UP000323910"/>
    </source>
</evidence>
<dbReference type="EMBL" id="VTFR01000006">
    <property type="protein sequence ID" value="TYT32334.1"/>
    <property type="molecule type" value="Genomic_DNA"/>
</dbReference>
<keyword evidence="1" id="KW-0812">Transmembrane</keyword>
<dbReference type="Proteomes" id="UP000323910">
    <property type="component" value="Unassembled WGS sequence"/>
</dbReference>
<feature type="transmembrane region" description="Helical" evidence="1">
    <location>
        <begin position="62"/>
        <end position="86"/>
    </location>
</feature>
<gene>
    <name evidence="3" type="ORF">FZO59_13895</name>
    <name evidence="2" type="ORF">ISP11_10310</name>
</gene>
<evidence type="ECO:0000256" key="1">
    <source>
        <dbReference type="SAM" id="Phobius"/>
    </source>
</evidence>
<sequence length="88" mass="9811">MSEFIFFRKGTQIFAVEKGNAEGSSHLEAQGYEQEFEEITAPDAQSALARYNDIKKEDELNVYAFALGPTFTLLIVVVLTAVAYVVMK</sequence>
<dbReference type="Proteomes" id="UP000628560">
    <property type="component" value="Unassembled WGS sequence"/>
</dbReference>
<reference evidence="2 5" key="2">
    <citation type="submission" date="2020-11" db="EMBL/GenBank/DDBJ databases">
        <title>Identification of Lelliottia nimipressuralis from Wound Infection by Whole Genome-Based Bacterial Identification.</title>
        <authorList>
            <person name="Navarathna D.H."/>
            <person name="Choi H."/>
            <person name="Jinadatha C."/>
            <person name="Chatterjee P."/>
            <person name="Hwang M."/>
        </authorList>
    </citation>
    <scope>NUCLEOTIDE SEQUENCE [LARGE SCALE GENOMIC DNA]</scope>
    <source>
        <strain evidence="2 5">DN2020</strain>
    </source>
</reference>
<accession>A0ABD4KAY3</accession>
<dbReference type="EMBL" id="JADIXP010000005">
    <property type="protein sequence ID" value="MBF4178258.1"/>
    <property type="molecule type" value="Genomic_DNA"/>
</dbReference>
<evidence type="ECO:0000313" key="3">
    <source>
        <dbReference type="EMBL" id="TYT32334.1"/>
    </source>
</evidence>
<keyword evidence="4" id="KW-1185">Reference proteome</keyword>
<proteinExistence type="predicted"/>